<gene>
    <name evidence="1" type="ORF">COL8621_02282</name>
</gene>
<accession>A0A238KMI3</accession>
<dbReference type="RefSeq" id="WP_093967451.1">
    <property type="nucleotide sequence ID" value="NZ_FXYE01000002.1"/>
</dbReference>
<name>A0A238KMI3_9RHOB</name>
<reference evidence="2" key="1">
    <citation type="submission" date="2017-05" db="EMBL/GenBank/DDBJ databases">
        <authorList>
            <person name="Rodrigo-Torres L."/>
            <person name="Arahal R. D."/>
            <person name="Lucena T."/>
        </authorList>
    </citation>
    <scope>NUCLEOTIDE SEQUENCE [LARGE SCALE GENOMIC DNA]</scope>
    <source>
        <strain evidence="2">CECT 8621</strain>
    </source>
</reference>
<dbReference type="OrthoDB" id="9820815at2"/>
<evidence type="ECO:0000313" key="2">
    <source>
        <dbReference type="Proteomes" id="UP000202922"/>
    </source>
</evidence>
<keyword evidence="2" id="KW-1185">Reference proteome</keyword>
<sequence length="273" mass="30235">MIRIFIILMAVFVSLCVFLYSQVEYRIGPSFVQTNSTDLVTKWTGGDGASVRLRYPRAAGTDLQTVSGKNSQWANFELMGPELTPASLIPKQDRIVFEIHEGFQVSRPPEIGITLTGRNYTAMGVRNFACGSVRHSRYIGETLFDLVGFDTLEGRGRGPGRLKVDGTRGSLLPVLPAPLGDANLYFAELYDDSNATMITCTYGAPNCVASFNWRGMQASVAFDAWHLEHWRDRRKTARDYLDSIMADDPEIEARVVPDRVSNCPEISGLIGAN</sequence>
<protein>
    <submittedName>
        <fullName evidence="1">Uncharacterized protein</fullName>
    </submittedName>
</protein>
<proteinExistence type="predicted"/>
<dbReference type="AlphaFoldDB" id="A0A238KMI3"/>
<dbReference type="EMBL" id="FXYE01000002">
    <property type="protein sequence ID" value="SMX43362.1"/>
    <property type="molecule type" value="Genomic_DNA"/>
</dbReference>
<evidence type="ECO:0000313" key="1">
    <source>
        <dbReference type="EMBL" id="SMX43362.1"/>
    </source>
</evidence>
<organism evidence="1 2">
    <name type="scientific">Actibacterium lipolyticum</name>
    <dbReference type="NCBI Taxonomy" id="1524263"/>
    <lineage>
        <taxon>Bacteria</taxon>
        <taxon>Pseudomonadati</taxon>
        <taxon>Pseudomonadota</taxon>
        <taxon>Alphaproteobacteria</taxon>
        <taxon>Rhodobacterales</taxon>
        <taxon>Roseobacteraceae</taxon>
        <taxon>Actibacterium</taxon>
    </lineage>
</organism>
<dbReference type="Proteomes" id="UP000202922">
    <property type="component" value="Unassembled WGS sequence"/>
</dbReference>